<dbReference type="PANTHER" id="PTHR48103:SF2">
    <property type="entry name" value="MIDASIN"/>
    <property type="match status" value="1"/>
</dbReference>
<protein>
    <submittedName>
        <fullName evidence="5">Midasin</fullName>
    </submittedName>
</protein>
<feature type="domain" description="Reverse transcriptase" evidence="4">
    <location>
        <begin position="1455"/>
        <end position="1576"/>
    </location>
</feature>
<dbReference type="SUPFAM" id="SSF56219">
    <property type="entry name" value="DNase I-like"/>
    <property type="match status" value="1"/>
</dbReference>
<evidence type="ECO:0000259" key="4">
    <source>
        <dbReference type="Pfam" id="PF00078"/>
    </source>
</evidence>
<dbReference type="InterPro" id="IPR000477">
    <property type="entry name" value="RT_dom"/>
</dbReference>
<dbReference type="Proteomes" id="UP000288805">
    <property type="component" value="Unassembled WGS sequence"/>
</dbReference>
<feature type="coiled-coil region" evidence="3">
    <location>
        <begin position="36"/>
        <end position="67"/>
    </location>
</feature>
<evidence type="ECO:0000256" key="2">
    <source>
        <dbReference type="ARBA" id="ARBA00022840"/>
    </source>
</evidence>
<gene>
    <name evidence="5" type="primary">MDN1_6</name>
    <name evidence="5" type="ORF">CK203_079573</name>
</gene>
<name>A0A438EWM6_VITVI</name>
<reference evidence="5 6" key="1">
    <citation type="journal article" date="2018" name="PLoS Genet.">
        <title>Population sequencing reveals clonal diversity and ancestral inbreeding in the grapevine cultivar Chardonnay.</title>
        <authorList>
            <person name="Roach M.J."/>
            <person name="Johnson D.L."/>
            <person name="Bohlmann J."/>
            <person name="van Vuuren H.J."/>
            <person name="Jones S.J."/>
            <person name="Pretorius I.S."/>
            <person name="Schmidt S.A."/>
            <person name="Borneman A.R."/>
        </authorList>
    </citation>
    <scope>NUCLEOTIDE SEQUENCE [LARGE SCALE GENOMIC DNA]</scope>
    <source>
        <strain evidence="6">cv. Chardonnay</strain>
        <tissue evidence="5">Leaf</tissue>
    </source>
</reference>
<dbReference type="InterPro" id="IPR036691">
    <property type="entry name" value="Endo/exonu/phosph_ase_sf"/>
</dbReference>
<keyword evidence="3" id="KW-0175">Coiled coil</keyword>
<evidence type="ECO:0000256" key="1">
    <source>
        <dbReference type="ARBA" id="ARBA00022741"/>
    </source>
</evidence>
<dbReference type="GO" id="GO:0005524">
    <property type="term" value="F:ATP binding"/>
    <property type="evidence" value="ECO:0007669"/>
    <property type="project" value="UniProtKB-KW"/>
</dbReference>
<dbReference type="CDD" id="cd01650">
    <property type="entry name" value="RT_nLTR_like"/>
    <property type="match status" value="1"/>
</dbReference>
<evidence type="ECO:0000256" key="3">
    <source>
        <dbReference type="SAM" id="Coils"/>
    </source>
</evidence>
<organism evidence="5 6">
    <name type="scientific">Vitis vinifera</name>
    <name type="common">Grape</name>
    <dbReference type="NCBI Taxonomy" id="29760"/>
    <lineage>
        <taxon>Eukaryota</taxon>
        <taxon>Viridiplantae</taxon>
        <taxon>Streptophyta</taxon>
        <taxon>Embryophyta</taxon>
        <taxon>Tracheophyta</taxon>
        <taxon>Spermatophyta</taxon>
        <taxon>Magnoliopsida</taxon>
        <taxon>eudicotyledons</taxon>
        <taxon>Gunneridae</taxon>
        <taxon>Pentapetalae</taxon>
        <taxon>rosids</taxon>
        <taxon>Vitales</taxon>
        <taxon>Vitaceae</taxon>
        <taxon>Viteae</taxon>
        <taxon>Vitis</taxon>
    </lineage>
</organism>
<evidence type="ECO:0000313" key="5">
    <source>
        <dbReference type="EMBL" id="RVW52072.1"/>
    </source>
</evidence>
<dbReference type="PANTHER" id="PTHR48103">
    <property type="entry name" value="MIDASIN-RELATED"/>
    <property type="match status" value="1"/>
</dbReference>
<proteinExistence type="predicted"/>
<dbReference type="EMBL" id="QGNW01001175">
    <property type="protein sequence ID" value="RVW52072.1"/>
    <property type="molecule type" value="Genomic_DNA"/>
</dbReference>
<sequence length="1981" mass="226510">MVLPDACAFLVIQYYVGVCMSSYITGRCDKDDATVVQQLEEMHQMLLERFEHEKHKLEAKCGIEENSFLLENPVACCVFCPEVLCRKAGFDSWQETHSIIDSTSFFLDMELLQELSLVVLVDAKELQLALSSASDLLEYAMNFSLNFSSRPPTIFLPHQKFLWTLDAWESVNAGQWHSSLWINHPASVKNFSKIDAYDIPLPAMLVQPVKTATIFRFFLHRGLIYMAFFLSAARALFQQIIYTHQKTFDADNYATIKFIFSSFQKTNASQENIKVLSSLIASSNHHRLTASIPSFIEPVLRELYLQCSSTDFLYNLGCAWSRIGGLRFCLLLSSSDLDPAMKYSIKYSLLEEKISSLELETKVWSVVGPWLPDIFYANTCSSSHIMILYGCGKNGPFSRLVSTREADKQRAKALENLKVERERLQKKMVFRSDPGKFKDLKHEFGEFLKRVTYLVDDLMRNIEVMDLQVMIGEVCNWQETATCFVNRLSDEYAAYTDIIQPVQVAVYEMKLGLSLVLSSSLQKGFQNRVMQDNMDGILATIYSFIRFPRDNAGESIAVEVKFEFPSYGVGSPSNVWSLDMNVLEKLVTITRGLNADRTVSVLQLKAAVRQNILVRVAHFVANAHLFDNASFMLSNKIFDEIACFWMNMKVQVKGKEDYDAQQYKFKPRAFKMENIIEIDISTLGNSFANESFSEWQELLSEDEFTEKKDANEELEEEWSLMQESILSNMVHIHNRLFGSVNLVLNSGVIQVSDADRLRSFIDSYALGVGMIKGLEGLLSSSLDVKLVPEHLLRLCLEHEPKFVSYHKVAHTYNFYKDSNASMMAKMVKLLTALQKRLLSLLNEWEDHPGLQKILGVIEMLLAIPSSTPLAKVGCNSCLTESEYYKKMAQNSLSLINWNLLFFWHPYGKKSSLILGLPCSTEVQDQYEINGGKLWFPLYSVLQHRQSDDIATYNQSTIQRHVLTYDLASYLLQLVSSEVSFMNLLHLEPSSNTTQPAVWRSSFKHLALVNSENVLNFFLLSMVRLALVYLWEFIRGVLWVPPRLCGSLLIAVQGFGGSCRRSILWRVATLSLLWVLWLERNARNLRINTTELLWDLLTLSSLWVQFLKVDPLPGKPIVHRLAKQDVIRLLGERNRISRLSAAMRRFSETQSRLDRFLVSEDWEGYFSGAIQSLLPRIVSDHCPILLDCGGTRKGPSPFRFENMWLKEEGFRDLIRNWWVGFNFRGSYSFTLSEKLKALKACLKVWNREVFGNVNARKESALKQMMLWDAIEGDRVLNTEEQNSRKKALEEYEKWVIMEETAWRQKSRELWLREGDRNTGYFHKMANAHRRVNSMVKIKINGTWVSEESDIKEGVVQAFHSLLSETAEWRPRCNGLQVGVLEGENATMLEAPFSEEEVFGALSDLNGDKAPGPDGFTMAFWQFSWSFLKEEVMGFFKEFHDQGKFVKSINASFLVLIPKKGGAEDLKDFRPISLVGSLYKLLAKVLANRLKKVMGKLVSKSQNAFVEGRQILDASLIANEAIHSMQNSGGGGILCKLDIEKAYDHVNWSFLFWLMEMMGFGAKWISWIQWCIGTVSFSVLINAMSGLKVNLDKSDIIAVGRVENVEEVALEFGCKVSRLPSTYLGLPLGARFKEVATWDGVEERLRKRLSIWKRQYISKGGRMTLIRSTLSSMPIYCMSLFQMPRSVSLRLERIQRDFLWGGGALERKPHLVEWSIICSDKRKGGLGVRSLALLNKALLCKWSWRFAVEREALWRQVISAKYGEEEGGWRSCVVRGSFGVGLWKAIRRGWEAVGNNLAYAVGNGRRIRFWEDKWCGDDKLCSLFPSLYAISLDKEAWVADVWSHSGGGVWAPRFSRSINDWEVIEVERLLLRLQGRRVYSDVEDEVIWTKAKDKRFSVKSLYKDLDPERREEFPANIIWNSLVPPRMFMELSFLSIWSFMGAPLFNKRSVIGVARALCGKGKEESVACSTLVPLLDCLEGKKQ</sequence>
<dbReference type="Pfam" id="PF00078">
    <property type="entry name" value="RVT_1"/>
    <property type="match status" value="1"/>
</dbReference>
<evidence type="ECO:0000313" key="6">
    <source>
        <dbReference type="Proteomes" id="UP000288805"/>
    </source>
</evidence>
<comment type="caution">
    <text evidence="5">The sequence shown here is derived from an EMBL/GenBank/DDBJ whole genome shotgun (WGS) entry which is preliminary data.</text>
</comment>
<accession>A0A438EWM6</accession>
<keyword evidence="2" id="KW-0067">ATP-binding</keyword>
<keyword evidence="1" id="KW-0547">Nucleotide-binding</keyword>